<dbReference type="AlphaFoldDB" id="A0A7X9NQA4"/>
<accession>A0A7X9NQA4</accession>
<name>A0A7X9NQA4_9BIFI</name>
<reference evidence="1 2" key="1">
    <citation type="submission" date="2020-04" db="EMBL/GenBank/DDBJ databases">
        <authorList>
            <person name="Hitch T.C.A."/>
            <person name="Wylensek D."/>
            <person name="Clavel T."/>
        </authorList>
    </citation>
    <scope>NUCLEOTIDE SEQUENCE [LARGE SCALE GENOMIC DNA]</scope>
    <source>
        <strain evidence="1 2">BSM-130-P53-3C</strain>
    </source>
</reference>
<evidence type="ECO:0000313" key="1">
    <source>
        <dbReference type="EMBL" id="NME61856.1"/>
    </source>
</evidence>
<dbReference type="RefSeq" id="WP_168983957.1">
    <property type="nucleotide sequence ID" value="NZ_JABAGI010000003.1"/>
</dbReference>
<organism evidence="1 2">
    <name type="scientific">Bifidobacterium thermophilum</name>
    <dbReference type="NCBI Taxonomy" id="33905"/>
    <lineage>
        <taxon>Bacteria</taxon>
        <taxon>Bacillati</taxon>
        <taxon>Actinomycetota</taxon>
        <taxon>Actinomycetes</taxon>
        <taxon>Bifidobacteriales</taxon>
        <taxon>Bifidobacteriaceae</taxon>
        <taxon>Bifidobacterium</taxon>
    </lineage>
</organism>
<gene>
    <name evidence="1" type="ORF">HF844_03430</name>
</gene>
<sequence length="100" mass="10937">MSAATWLERYARAVGLGRWRDPSALRQAARELDWTLLESGEPSFDALLESMGADAFDSTFIDPFTTPVAVCEACGRTAVDTTGWGVHPCLCPECWRRAAA</sequence>
<evidence type="ECO:0000313" key="2">
    <source>
        <dbReference type="Proteomes" id="UP000588369"/>
    </source>
</evidence>
<protein>
    <submittedName>
        <fullName evidence="1">Uncharacterized protein</fullName>
    </submittedName>
</protein>
<proteinExistence type="predicted"/>
<dbReference type="EMBL" id="JABAGI010000003">
    <property type="protein sequence ID" value="NME61856.1"/>
    <property type="molecule type" value="Genomic_DNA"/>
</dbReference>
<dbReference type="Proteomes" id="UP000588369">
    <property type="component" value="Unassembled WGS sequence"/>
</dbReference>
<comment type="caution">
    <text evidence="1">The sequence shown here is derived from an EMBL/GenBank/DDBJ whole genome shotgun (WGS) entry which is preliminary data.</text>
</comment>